<comment type="caution">
    <text evidence="1">The sequence shown here is derived from an EMBL/GenBank/DDBJ whole genome shotgun (WGS) entry which is preliminary data.</text>
</comment>
<protein>
    <submittedName>
        <fullName evidence="1">Predicted transcriptional regulator</fullName>
    </submittedName>
</protein>
<evidence type="ECO:0000313" key="1">
    <source>
        <dbReference type="EMBL" id="SMD30323.1"/>
    </source>
</evidence>
<dbReference type="RefSeq" id="WP_084272350.1">
    <property type="nucleotide sequence ID" value="NZ_FWYE01000001.1"/>
</dbReference>
<name>A0A8G2FVN3_PICTO</name>
<reference evidence="1 2" key="1">
    <citation type="submission" date="2017-04" db="EMBL/GenBank/DDBJ databases">
        <authorList>
            <person name="Varghese N."/>
            <person name="Submissions S."/>
        </authorList>
    </citation>
    <scope>NUCLEOTIDE SEQUENCE [LARGE SCALE GENOMIC DNA]</scope>
    <source>
        <strain evidence="1 2">DSM 9789</strain>
    </source>
</reference>
<sequence length="320" mass="36741">MDLKSIILRALRSRKYTGMAQYEIEILYNFSRSHISEVLSSMESENIIIRTGDGRLIKRVWLRDYYPGHIDKFIRIGILRSSEYIPLISGIYSMFNDYNIKIIPFDDTVSLMDALKYEALEFAMAPSLSQIMYAMTSDNIKIIGAVASGGSSIIKNSNDNKRLLSSALSSMMIMSREFARGKNLEIEFFKNPLRAVKEFKNSGYISIWEPYSTFLINNGYKKVSSYEDYLDSMPCCMVASNPDFIARNPGVLRIKNGDYNNDILKMFYKITGIGIKNIKESLKNYDFKTDISMETVYGIIEKTGILMDKNKIKNVFYLNK</sequence>
<dbReference type="AlphaFoldDB" id="A0A8G2FVN3"/>
<dbReference type="SUPFAM" id="SSF53850">
    <property type="entry name" value="Periplasmic binding protein-like II"/>
    <property type="match status" value="1"/>
</dbReference>
<dbReference type="EMBL" id="FWYE01000001">
    <property type="protein sequence ID" value="SMD30323.1"/>
    <property type="molecule type" value="Genomic_DNA"/>
</dbReference>
<dbReference type="Proteomes" id="UP000192315">
    <property type="component" value="Unassembled WGS sequence"/>
</dbReference>
<accession>A0A8G2FVN3</accession>
<proteinExistence type="predicted"/>
<gene>
    <name evidence="1" type="ORF">SAMN02745355_0198</name>
</gene>
<organism evidence="1 2">
    <name type="scientific">Picrophilus torridus (strain ATCC 700027 / DSM 9790 / JCM 10055 / NBRC 100828 / KAW 2/3)</name>
    <dbReference type="NCBI Taxonomy" id="1122961"/>
    <lineage>
        <taxon>Archaea</taxon>
        <taxon>Methanobacteriati</taxon>
        <taxon>Thermoplasmatota</taxon>
        <taxon>Thermoplasmata</taxon>
        <taxon>Thermoplasmatales</taxon>
        <taxon>Picrophilaceae</taxon>
        <taxon>Picrophilus</taxon>
    </lineage>
</organism>
<keyword evidence="2" id="KW-1185">Reference proteome</keyword>
<evidence type="ECO:0000313" key="2">
    <source>
        <dbReference type="Proteomes" id="UP000192315"/>
    </source>
</evidence>
<dbReference type="Gene3D" id="3.40.190.10">
    <property type="entry name" value="Periplasmic binding protein-like II"/>
    <property type="match status" value="1"/>
</dbReference>